<keyword evidence="1 5" id="KW-0132">Cell division</keyword>
<keyword evidence="8" id="KW-1185">Reference proteome</keyword>
<dbReference type="HAMAP" id="MF_01197">
    <property type="entry name" value="SepF"/>
    <property type="match status" value="1"/>
</dbReference>
<dbReference type="GO" id="GO:0000917">
    <property type="term" value="P:division septum assembly"/>
    <property type="evidence" value="ECO:0007669"/>
    <property type="project" value="UniProtKB-KW"/>
</dbReference>
<dbReference type="InterPro" id="IPR007561">
    <property type="entry name" value="Cell_div_SepF/SepF-rel"/>
</dbReference>
<evidence type="ECO:0000256" key="6">
    <source>
        <dbReference type="SAM" id="MobiDB-lite"/>
    </source>
</evidence>
<dbReference type="OrthoDB" id="9815206at2"/>
<evidence type="ECO:0000256" key="4">
    <source>
        <dbReference type="ARBA" id="ARBA00044936"/>
    </source>
</evidence>
<dbReference type="Gene3D" id="3.30.110.150">
    <property type="entry name" value="SepF-like protein"/>
    <property type="match status" value="1"/>
</dbReference>
<gene>
    <name evidence="5" type="primary">sepF</name>
    <name evidence="7" type="ORF">SAMN02745691_00051</name>
</gene>
<dbReference type="InterPro" id="IPR023052">
    <property type="entry name" value="Cell_div_SepF"/>
</dbReference>
<feature type="compositionally biased region" description="Low complexity" evidence="6">
    <location>
        <begin position="53"/>
        <end position="63"/>
    </location>
</feature>
<feature type="region of interest" description="Disordered" evidence="6">
    <location>
        <begin position="37"/>
        <end position="63"/>
    </location>
</feature>
<accession>A0A1M6A3L9</accession>
<evidence type="ECO:0000256" key="1">
    <source>
        <dbReference type="ARBA" id="ARBA00022618"/>
    </source>
</evidence>
<protein>
    <recommendedName>
        <fullName evidence="5">Cell division protein SepF</fullName>
    </recommendedName>
</protein>
<evidence type="ECO:0000313" key="8">
    <source>
        <dbReference type="Proteomes" id="UP000184342"/>
    </source>
</evidence>
<keyword evidence="5" id="KW-0963">Cytoplasm</keyword>
<dbReference type="InterPro" id="IPR038594">
    <property type="entry name" value="SepF-like_sf"/>
</dbReference>
<evidence type="ECO:0000256" key="3">
    <source>
        <dbReference type="ARBA" id="ARBA00023306"/>
    </source>
</evidence>
<comment type="subunit">
    <text evidence="5">Homodimer. Interacts with FtsZ.</text>
</comment>
<evidence type="ECO:0000256" key="2">
    <source>
        <dbReference type="ARBA" id="ARBA00023210"/>
    </source>
</evidence>
<sequence>MGNFSDKFLNMLKLNDDDEYDEDDAFFEDDLDGRSVRMKKRRKDQTDTDEAAPKVSAATPAKTKPANKFAGKIVPVRNNSRSGFEVCVIKPSTVEDAREITDTLLSGRAVVLNLEGIHVDTAQRIIDFTSGSCYAINGNLQKISNYIFIVTPETVDISGDLQDILSGGFDVASFQSSLQ</sequence>
<dbReference type="GO" id="GO:0043093">
    <property type="term" value="P:FtsZ-dependent cytokinesis"/>
    <property type="evidence" value="ECO:0007669"/>
    <property type="project" value="UniProtKB-UniRule"/>
</dbReference>
<dbReference type="GO" id="GO:0005737">
    <property type="term" value="C:cytoplasm"/>
    <property type="evidence" value="ECO:0007669"/>
    <property type="project" value="UniProtKB-SubCell"/>
</dbReference>
<organism evidence="7 8">
    <name type="scientific">Parasporobacterium paucivorans DSM 15970</name>
    <dbReference type="NCBI Taxonomy" id="1122934"/>
    <lineage>
        <taxon>Bacteria</taxon>
        <taxon>Bacillati</taxon>
        <taxon>Bacillota</taxon>
        <taxon>Clostridia</taxon>
        <taxon>Lachnospirales</taxon>
        <taxon>Lachnospiraceae</taxon>
        <taxon>Parasporobacterium</taxon>
    </lineage>
</organism>
<dbReference type="Pfam" id="PF04472">
    <property type="entry name" value="SepF"/>
    <property type="match status" value="1"/>
</dbReference>
<dbReference type="EMBL" id="FQYT01000002">
    <property type="protein sequence ID" value="SHI31062.1"/>
    <property type="molecule type" value="Genomic_DNA"/>
</dbReference>
<proteinExistence type="inferred from homology"/>
<name>A0A1M6A3L9_9FIRM</name>
<comment type="similarity">
    <text evidence="5">Belongs to the SepF family.</text>
</comment>
<keyword evidence="3 5" id="KW-0131">Cell cycle</keyword>
<comment type="function">
    <text evidence="4 5">Cell division protein that is part of the divisome complex and is recruited early to the Z-ring. Probably stimulates Z-ring formation, perhaps through the cross-linking of FtsZ protofilaments. Its function overlaps with FtsA.</text>
</comment>
<dbReference type="Proteomes" id="UP000184342">
    <property type="component" value="Unassembled WGS sequence"/>
</dbReference>
<dbReference type="PANTHER" id="PTHR35798">
    <property type="entry name" value="CELL DIVISION PROTEIN SEPF"/>
    <property type="match status" value="1"/>
</dbReference>
<dbReference type="STRING" id="1122934.SAMN02745691_00051"/>
<evidence type="ECO:0000256" key="5">
    <source>
        <dbReference type="HAMAP-Rule" id="MF_01197"/>
    </source>
</evidence>
<evidence type="ECO:0000313" key="7">
    <source>
        <dbReference type="EMBL" id="SHI31062.1"/>
    </source>
</evidence>
<comment type="subcellular location">
    <subcellularLocation>
        <location evidence="5">Cytoplasm</location>
    </subcellularLocation>
    <text evidence="5">Localizes to the division site, in a FtsZ-dependent manner.</text>
</comment>
<keyword evidence="2 5" id="KW-0717">Septation</keyword>
<dbReference type="AlphaFoldDB" id="A0A1M6A3L9"/>
<dbReference type="RefSeq" id="WP_073992359.1">
    <property type="nucleotide sequence ID" value="NZ_FQYT01000002.1"/>
</dbReference>
<reference evidence="7 8" key="1">
    <citation type="submission" date="2016-11" db="EMBL/GenBank/DDBJ databases">
        <authorList>
            <person name="Jaros S."/>
            <person name="Januszkiewicz K."/>
            <person name="Wedrychowicz H."/>
        </authorList>
    </citation>
    <scope>NUCLEOTIDE SEQUENCE [LARGE SCALE GENOMIC DNA]</scope>
    <source>
        <strain evidence="7 8">DSM 15970</strain>
    </source>
</reference>
<dbReference type="PANTHER" id="PTHR35798:SF1">
    <property type="entry name" value="CELL DIVISION PROTEIN SEPF"/>
    <property type="match status" value="1"/>
</dbReference>